<dbReference type="PANTHER" id="PTHR15271:SF4">
    <property type="entry name" value="CHROMATIN ASSEMBLY FACTOR 1 SUBUNIT B"/>
    <property type="match status" value="1"/>
</dbReference>
<organism evidence="3 4">
    <name type="scientific">Streblomastix strix</name>
    <dbReference type="NCBI Taxonomy" id="222440"/>
    <lineage>
        <taxon>Eukaryota</taxon>
        <taxon>Metamonada</taxon>
        <taxon>Preaxostyla</taxon>
        <taxon>Oxymonadida</taxon>
        <taxon>Streblomastigidae</taxon>
        <taxon>Streblomastix</taxon>
    </lineage>
</organism>
<dbReference type="PANTHER" id="PTHR15271">
    <property type="entry name" value="CHROMATIN ASSEMBLY FACTOR 1 SUBUNIT B"/>
    <property type="match status" value="1"/>
</dbReference>
<sequence length="416" mass="46174">MTINNRVATFTTQLKCSSIFSCDLHGSDIVAVGGENGFCEVYRLQSSTLQRLMTYNAQRVVNAIRFSPNGELLALGLVGGDVRVVNMKGERIAERKLHQGLKKFKVKLADQTGKKKTSSETDQKTEKELKMEEHCCDICWKDNSTIISGGTDEMIYIWKIGSNESFSKIGSECNLSVVFSLCLNPRNGLLIARCSTCLVSIDPEISQSQQQIISCFGNRVSLDDNEISKIDSKEREKMNFFVENGFQIRGALSPDGLYYLCPSSKSPWNNEGCTLLMDQSLENVLATIILPKGETSISAIFCPQIYPLTSKEMRKKSTFPYAKSMYLFAIGTQNSLLIYSSIQMVPITSAKSNSLIVEMKWGIGQDMFVMGASIDGRLIFVRVPSGPQSDIINEQSKNTSQPVSETISVKNKEKDP</sequence>
<proteinExistence type="predicted"/>
<feature type="compositionally biased region" description="Polar residues" evidence="1">
    <location>
        <begin position="390"/>
        <end position="409"/>
    </location>
</feature>
<evidence type="ECO:0000313" key="4">
    <source>
        <dbReference type="Proteomes" id="UP000324800"/>
    </source>
</evidence>
<dbReference type="SUPFAM" id="SSF50978">
    <property type="entry name" value="WD40 repeat-like"/>
    <property type="match status" value="1"/>
</dbReference>
<evidence type="ECO:0000259" key="2">
    <source>
        <dbReference type="Pfam" id="PF12894"/>
    </source>
</evidence>
<evidence type="ECO:0000256" key="1">
    <source>
        <dbReference type="SAM" id="MobiDB-lite"/>
    </source>
</evidence>
<dbReference type="AlphaFoldDB" id="A0A5J4X371"/>
<dbReference type="Pfam" id="PF12894">
    <property type="entry name" value="ANAPC4_WD40"/>
    <property type="match status" value="1"/>
</dbReference>
<name>A0A5J4X371_9EUKA</name>
<dbReference type="InterPro" id="IPR024977">
    <property type="entry name" value="Apc4-like_WD40_dom"/>
</dbReference>
<dbReference type="OrthoDB" id="71227at2759"/>
<dbReference type="GO" id="GO:0006335">
    <property type="term" value="P:DNA replication-dependent chromatin assembly"/>
    <property type="evidence" value="ECO:0007669"/>
    <property type="project" value="InterPro"/>
</dbReference>
<dbReference type="GO" id="GO:0006334">
    <property type="term" value="P:nucleosome assembly"/>
    <property type="evidence" value="ECO:0007669"/>
    <property type="project" value="TreeGrafter"/>
</dbReference>
<gene>
    <name evidence="3" type="ORF">EZS28_003390</name>
</gene>
<feature type="region of interest" description="Disordered" evidence="1">
    <location>
        <begin position="390"/>
        <end position="416"/>
    </location>
</feature>
<protein>
    <recommendedName>
        <fullName evidence="2">Anaphase-promoting complex subunit 4-like WD40 domain-containing protein</fullName>
    </recommendedName>
</protein>
<dbReference type="GO" id="GO:0005634">
    <property type="term" value="C:nucleus"/>
    <property type="evidence" value="ECO:0007669"/>
    <property type="project" value="TreeGrafter"/>
</dbReference>
<dbReference type="Gene3D" id="2.130.10.10">
    <property type="entry name" value="YVTN repeat-like/Quinoprotein amine dehydrogenase"/>
    <property type="match status" value="2"/>
</dbReference>
<accession>A0A5J4X371</accession>
<comment type="caution">
    <text evidence="3">The sequence shown here is derived from an EMBL/GenBank/DDBJ whole genome shotgun (WGS) entry which is preliminary data.</text>
</comment>
<dbReference type="InterPro" id="IPR045145">
    <property type="entry name" value="PTHR15271"/>
</dbReference>
<dbReference type="InterPro" id="IPR001680">
    <property type="entry name" value="WD40_rpt"/>
</dbReference>
<dbReference type="EMBL" id="SNRW01000449">
    <property type="protein sequence ID" value="KAA6401085.1"/>
    <property type="molecule type" value="Genomic_DNA"/>
</dbReference>
<dbReference type="InterPro" id="IPR036322">
    <property type="entry name" value="WD40_repeat_dom_sf"/>
</dbReference>
<feature type="domain" description="Anaphase-promoting complex subunit 4-like WD40" evidence="2">
    <location>
        <begin position="28"/>
        <end position="93"/>
    </location>
</feature>
<dbReference type="Proteomes" id="UP000324800">
    <property type="component" value="Unassembled WGS sequence"/>
</dbReference>
<dbReference type="GO" id="GO:0033186">
    <property type="term" value="C:CAF-1 complex"/>
    <property type="evidence" value="ECO:0007669"/>
    <property type="project" value="TreeGrafter"/>
</dbReference>
<reference evidence="3 4" key="1">
    <citation type="submission" date="2019-03" db="EMBL/GenBank/DDBJ databases">
        <title>Single cell metagenomics reveals metabolic interactions within the superorganism composed of flagellate Streblomastix strix and complex community of Bacteroidetes bacteria on its surface.</title>
        <authorList>
            <person name="Treitli S.C."/>
            <person name="Kolisko M."/>
            <person name="Husnik F."/>
            <person name="Keeling P."/>
            <person name="Hampl V."/>
        </authorList>
    </citation>
    <scope>NUCLEOTIDE SEQUENCE [LARGE SCALE GENOMIC DNA]</scope>
    <source>
        <strain evidence="3">ST1C</strain>
    </source>
</reference>
<dbReference type="InterPro" id="IPR015943">
    <property type="entry name" value="WD40/YVTN_repeat-like_dom_sf"/>
</dbReference>
<dbReference type="Pfam" id="PF00400">
    <property type="entry name" value="WD40"/>
    <property type="match status" value="1"/>
</dbReference>
<dbReference type="SMART" id="SM00320">
    <property type="entry name" value="WD40"/>
    <property type="match status" value="3"/>
</dbReference>
<evidence type="ECO:0000313" key="3">
    <source>
        <dbReference type="EMBL" id="KAA6401085.1"/>
    </source>
</evidence>